<organism evidence="2 3">
    <name type="scientific">Nocardia farcinica</name>
    <dbReference type="NCBI Taxonomy" id="37329"/>
    <lineage>
        <taxon>Bacteria</taxon>
        <taxon>Bacillati</taxon>
        <taxon>Actinomycetota</taxon>
        <taxon>Actinomycetes</taxon>
        <taxon>Mycobacteriales</taxon>
        <taxon>Nocardiaceae</taxon>
        <taxon>Nocardia</taxon>
    </lineage>
</organism>
<dbReference type="Proteomes" id="UP000057820">
    <property type="component" value="Chromosome 1"/>
</dbReference>
<dbReference type="InterPro" id="IPR001242">
    <property type="entry name" value="Condensation_dom"/>
</dbReference>
<evidence type="ECO:0000259" key="1">
    <source>
        <dbReference type="Pfam" id="PF00668"/>
    </source>
</evidence>
<sequence length="481" mass="52460">MVEFGLIDEWQPAPGRVVTWVAAAESVARAAAAPAHPVPPSHQQEEYLKLAHRNAAADFRFSGLCVVTAEVPAALDRDAMTRAINAFLLRHDTFRSWFSIEPGGAVTRHMVEPDVVDFVPVDHGVIDDAETVRDLVQTQTPGPLQWNCFTFGAIEHGESTTVYLAVDHLHTDGVAQHISCFELAQLYAREMWGQQPLVEQPGSYLDYCARQRAETARLTPADPGVRRWIELVRGNDGELPSFPLDLGVDGDGYHRSAHRSIVVFDEADAVRFERVCRAHGAEFTGGVFAAAALAERRLLDSDYYFTLTPISTRNTVAELASVGWYVTLVPVAFPIGARAGFDRTVVRAQRAYDAGLRLTTVPFHRVLELATGADGIAVRPGWSNPMLSYVDAREFTGSEYFDLARGGLYGNRGAAEEVLIWINRLPGVTTLSVIHPDTAVAHDSVDRYITALRAVMRAVADGREAADSPGRAMAAGTTPGA</sequence>
<protein>
    <submittedName>
        <fullName evidence="2">Trehalose-2-sulfate acyltransferase papA2</fullName>
        <ecNumber evidence="2">2.3.1.-</ecNumber>
    </submittedName>
</protein>
<feature type="domain" description="Condensation" evidence="1">
    <location>
        <begin position="69"/>
        <end position="366"/>
    </location>
</feature>
<dbReference type="Pfam" id="PF00668">
    <property type="entry name" value="Condensation"/>
    <property type="match status" value="1"/>
</dbReference>
<proteinExistence type="predicted"/>
<dbReference type="GO" id="GO:0008610">
    <property type="term" value="P:lipid biosynthetic process"/>
    <property type="evidence" value="ECO:0007669"/>
    <property type="project" value="UniProtKB-ARBA"/>
</dbReference>
<dbReference type="KEGG" id="nfr:ERS450000_01050"/>
<reference evidence="3" key="1">
    <citation type="submission" date="2015-03" db="EMBL/GenBank/DDBJ databases">
        <authorList>
            <consortium name="Pathogen Informatics"/>
        </authorList>
    </citation>
    <scope>NUCLEOTIDE SEQUENCE [LARGE SCALE GENOMIC DNA]</scope>
    <source>
        <strain evidence="3">NCTC11134</strain>
    </source>
</reference>
<dbReference type="EMBL" id="LN868938">
    <property type="protein sequence ID" value="CRY74906.1"/>
    <property type="molecule type" value="Genomic_DNA"/>
</dbReference>
<dbReference type="EC" id="2.3.1.-" evidence="2"/>
<dbReference type="SUPFAM" id="SSF52777">
    <property type="entry name" value="CoA-dependent acyltransferases"/>
    <property type="match status" value="2"/>
</dbReference>
<evidence type="ECO:0000313" key="3">
    <source>
        <dbReference type="Proteomes" id="UP000057820"/>
    </source>
</evidence>
<evidence type="ECO:0000313" key="2">
    <source>
        <dbReference type="EMBL" id="CRY74906.1"/>
    </source>
</evidence>
<keyword evidence="2" id="KW-0012">Acyltransferase</keyword>
<gene>
    <name evidence="2" type="primary">papA2</name>
    <name evidence="2" type="ORF">ERS450000_01050</name>
</gene>
<dbReference type="AlphaFoldDB" id="A0A0H5NXU4"/>
<name>A0A0H5NXU4_NOCFR</name>
<dbReference type="InterPro" id="IPR023213">
    <property type="entry name" value="CAT-like_dom_sf"/>
</dbReference>
<dbReference type="Gene3D" id="3.30.559.30">
    <property type="entry name" value="Nonribosomal peptide synthetase, condensation domain"/>
    <property type="match status" value="1"/>
</dbReference>
<dbReference type="RefSeq" id="WP_060590880.1">
    <property type="nucleotide sequence ID" value="NZ_CP031418.1"/>
</dbReference>
<dbReference type="GO" id="GO:0016746">
    <property type="term" value="F:acyltransferase activity"/>
    <property type="evidence" value="ECO:0007669"/>
    <property type="project" value="UniProtKB-KW"/>
</dbReference>
<keyword evidence="2" id="KW-0808">Transferase</keyword>
<dbReference type="Gene3D" id="3.30.559.10">
    <property type="entry name" value="Chloramphenicol acetyltransferase-like domain"/>
    <property type="match status" value="1"/>
</dbReference>
<accession>A0A0H5NXU4</accession>